<accession>A0A9D1GFM6</accession>
<dbReference type="InterPro" id="IPR011856">
    <property type="entry name" value="tRNA_endonuc-like_dom_sf"/>
</dbReference>
<reference evidence="2" key="2">
    <citation type="journal article" date="2021" name="PeerJ">
        <title>Extensive microbial diversity within the chicken gut microbiome revealed by metagenomics and culture.</title>
        <authorList>
            <person name="Gilroy R."/>
            <person name="Ravi A."/>
            <person name="Getino M."/>
            <person name="Pursley I."/>
            <person name="Horton D.L."/>
            <person name="Alikhan N.F."/>
            <person name="Baker D."/>
            <person name="Gharbi K."/>
            <person name="Hall N."/>
            <person name="Watson M."/>
            <person name="Adriaenssens E.M."/>
            <person name="Foster-Nyarko E."/>
            <person name="Jarju S."/>
            <person name="Secka A."/>
            <person name="Antonio M."/>
            <person name="Oren A."/>
            <person name="Chaudhuri R.R."/>
            <person name="La Ragione R."/>
            <person name="Hildebrand F."/>
            <person name="Pallen M.J."/>
        </authorList>
    </citation>
    <scope>NUCLEOTIDE SEQUENCE</scope>
    <source>
        <strain evidence="2">21143</strain>
    </source>
</reference>
<comment type="caution">
    <text evidence="2">The sequence shown here is derived from an EMBL/GenBank/DDBJ whole genome shotgun (WGS) entry which is preliminary data.</text>
</comment>
<keyword evidence="2" id="KW-0540">Nuclease</keyword>
<sequence length="258" mass="29010">MKPTDYEHLVGEYFKKSGYHVTVTPASNDYGIDIFATKKDEKIAIQAKMYGESSRKINRQMIFELYGAAAYADCNKAIIATNGRVLDDAREVAEKLGIDILPINAQKNFETTKRNAITDDTYTSSIESFTYKTDISHEETPGDETDAMFENLWEKYIMPLEGKRLSRPNGKGNDIVQVDWGGIKRITSNGRQQTIKIEIFRYAIKKLLTEGSVSRNDINQHYIGRASSGIVLILSQIPLFTLTASPSGQRLVLKKSSH</sequence>
<dbReference type="AlphaFoldDB" id="A0A9D1GFM6"/>
<organism evidence="2 3">
    <name type="scientific">Candidatus Caccoplasma intestinavium</name>
    <dbReference type="NCBI Taxonomy" id="2840716"/>
    <lineage>
        <taxon>Bacteria</taxon>
        <taxon>Pseudomonadati</taxon>
        <taxon>Bacteroidota</taxon>
        <taxon>Bacteroidia</taxon>
        <taxon>Bacteroidales</taxon>
        <taxon>Bacteroidaceae</taxon>
        <taxon>Bacteroidaceae incertae sedis</taxon>
        <taxon>Candidatus Caccoplasma</taxon>
    </lineage>
</organism>
<dbReference type="GO" id="GO:0015666">
    <property type="term" value="F:restriction endodeoxyribonuclease activity"/>
    <property type="evidence" value="ECO:0007669"/>
    <property type="project" value="TreeGrafter"/>
</dbReference>
<dbReference type="Gene3D" id="3.40.1350.10">
    <property type="match status" value="1"/>
</dbReference>
<dbReference type="EMBL" id="DVKT01000070">
    <property type="protein sequence ID" value="HIT40262.1"/>
    <property type="molecule type" value="Genomic_DNA"/>
</dbReference>
<dbReference type="InterPro" id="IPR052906">
    <property type="entry name" value="Type_IV_Methyl-Rstrct_Enzyme"/>
</dbReference>
<proteinExistence type="predicted"/>
<keyword evidence="2" id="KW-0255">Endonuclease</keyword>
<dbReference type="GO" id="GO:0003677">
    <property type="term" value="F:DNA binding"/>
    <property type="evidence" value="ECO:0007669"/>
    <property type="project" value="InterPro"/>
</dbReference>
<dbReference type="InterPro" id="IPR007560">
    <property type="entry name" value="Restrct_endonuc_IV_Mrr"/>
</dbReference>
<dbReference type="GO" id="GO:0009307">
    <property type="term" value="P:DNA restriction-modification system"/>
    <property type="evidence" value="ECO:0007669"/>
    <property type="project" value="InterPro"/>
</dbReference>
<reference evidence="2" key="1">
    <citation type="submission" date="2020-10" db="EMBL/GenBank/DDBJ databases">
        <authorList>
            <person name="Gilroy R."/>
        </authorList>
    </citation>
    <scope>NUCLEOTIDE SEQUENCE</scope>
    <source>
        <strain evidence="2">21143</strain>
    </source>
</reference>
<feature type="domain" description="Restriction endonuclease type IV Mrr" evidence="1">
    <location>
        <begin position="1"/>
        <end position="98"/>
    </location>
</feature>
<dbReference type="PANTHER" id="PTHR30015">
    <property type="entry name" value="MRR RESTRICTION SYSTEM PROTEIN"/>
    <property type="match status" value="1"/>
</dbReference>
<dbReference type="SUPFAM" id="SSF52980">
    <property type="entry name" value="Restriction endonuclease-like"/>
    <property type="match status" value="1"/>
</dbReference>
<dbReference type="PANTHER" id="PTHR30015:SF6">
    <property type="entry name" value="SLL1429 PROTEIN"/>
    <property type="match status" value="1"/>
</dbReference>
<dbReference type="Pfam" id="PF04471">
    <property type="entry name" value="Mrr_cat"/>
    <property type="match status" value="1"/>
</dbReference>
<evidence type="ECO:0000313" key="3">
    <source>
        <dbReference type="Proteomes" id="UP000886722"/>
    </source>
</evidence>
<evidence type="ECO:0000259" key="1">
    <source>
        <dbReference type="Pfam" id="PF04471"/>
    </source>
</evidence>
<gene>
    <name evidence="2" type="ORF">IAD06_09560</name>
</gene>
<name>A0A9D1GFM6_9BACT</name>
<dbReference type="Proteomes" id="UP000886722">
    <property type="component" value="Unassembled WGS sequence"/>
</dbReference>
<dbReference type="InterPro" id="IPR011335">
    <property type="entry name" value="Restrct_endonuc-II-like"/>
</dbReference>
<evidence type="ECO:0000313" key="2">
    <source>
        <dbReference type="EMBL" id="HIT40262.1"/>
    </source>
</evidence>
<keyword evidence="2" id="KW-0378">Hydrolase</keyword>
<protein>
    <submittedName>
        <fullName evidence="2">Restriction endonuclease</fullName>
    </submittedName>
</protein>